<evidence type="ECO:0000256" key="3">
    <source>
        <dbReference type="ARBA" id="ARBA00007261"/>
    </source>
</evidence>
<dbReference type="InterPro" id="IPR011249">
    <property type="entry name" value="Metalloenz_LuxS/M16"/>
</dbReference>
<protein>
    <recommendedName>
        <fullName evidence="5">Protease 3</fullName>
        <ecNumber evidence="4">3.4.24.55</ecNumber>
    </recommendedName>
    <alternativeName>
        <fullName evidence="13">Pitrilysin</fullName>
    </alternativeName>
    <alternativeName>
        <fullName evidence="12">Protease III</fullName>
    </alternativeName>
    <alternativeName>
        <fullName evidence="11">Protease pi</fullName>
    </alternativeName>
</protein>
<dbReference type="GO" id="GO:0004222">
    <property type="term" value="F:metalloendopeptidase activity"/>
    <property type="evidence" value="ECO:0007669"/>
    <property type="project" value="UniProtKB-EC"/>
</dbReference>
<evidence type="ECO:0000259" key="18">
    <source>
        <dbReference type="Pfam" id="PF05193"/>
    </source>
</evidence>
<dbReference type="EC" id="3.4.24.55" evidence="4"/>
<dbReference type="InterPro" id="IPR001431">
    <property type="entry name" value="Pept_M16_Zn_BS"/>
</dbReference>
<feature type="chain" id="PRO_5032272305" description="Protease 3" evidence="16">
    <location>
        <begin position="34"/>
        <end position="960"/>
    </location>
</feature>
<sequence>MPRPIALHRQRTRRPLILLALAATLLLPLAAEARQPEASTDPVASRIAPKVSPHDDRAYRALTLDNGLSVLLVSDPDADKAATSLNVAVGSAQDPDDLAGLAHFLEHMLFLGTETYPAADAYQGYLSRHGGQHNAFTAPRDTNYFFSVEPDALAGALDRFSRFFVNPLFNADRLESERQVVHSEYMARKRDEGRRHNDVLDQLLNPAHPMTGFSVGSRETLADRPAGEPSLRQRVIDFYRAHYGANVMQLAVVAPQPLDELEALVTERFAAIPDRGLSRPVIDTPLALDATLPRAVAMQSLRDHRSVRFLFPVPDPETAYRHKPASYLANLLGHEGEGSLLDVLREAGLADGLSAGVTHGDGRHALFTIDISLTPAGARQLERIQATLFAAIERIREAGLEAWRYDEQAQLAEQEFRFQQHGAPLQDAMRLSINLSRYPLEDVNYAPYRMDGFRPALIGDWLGALRPDNLLRLYSGPEVEGEHTSPWFETPWREVPLDAMRADPLAGLALPAPNPYIAEDLDLLEGQDEGPVQRIDEPGFAFWHMRDDTFDTPRVEWRFSLQHPAAGRDAREAAMARLLAGWLGDSLNEALYPARLAGHGFEAYAHARGITLSFSGWRDRQDRLIDRVLDQLAEGEIEAANVARVSHRLRREWRNAPQESLYRQANRTLTETLIRPQWPTEALLASLEDVDAQALRDFRDAFLGDLHLEAMAVGNQTAEGAIRQAQTVAETLAPQLAETAIPDLVPLQASRNLPPLTPDTARDESLVMRYLQGPDRSLDSQARLALLGRLLETPFYQQLRTEEQLGYVVNAGYRPLLDAPGIGLLVQSPDTDSAIIQSRIDAFLEDFGTHLGQLDDAVLAPYRQAVHDDLLRRDTGLPERMNRLWQALAMDDTAFDQRQRLARRVLAVTPVALRETWPSLRNDAVVHITHDPGDPPSDVMALKDDLPPLPQGDGPQGHSD</sequence>
<evidence type="ECO:0000259" key="19">
    <source>
        <dbReference type="Pfam" id="PF16187"/>
    </source>
</evidence>
<evidence type="ECO:0000313" key="22">
    <source>
        <dbReference type="Proteomes" id="UP000547614"/>
    </source>
</evidence>
<dbReference type="PANTHER" id="PTHR43690">
    <property type="entry name" value="NARDILYSIN"/>
    <property type="match status" value="1"/>
</dbReference>
<keyword evidence="7" id="KW-0479">Metal-binding</keyword>
<dbReference type="FunFam" id="3.30.830.10:FF:000012">
    <property type="entry name" value="Protease 3"/>
    <property type="match status" value="1"/>
</dbReference>
<evidence type="ECO:0000256" key="9">
    <source>
        <dbReference type="ARBA" id="ARBA00022833"/>
    </source>
</evidence>
<reference evidence="21 22" key="1">
    <citation type="submission" date="2020-08" db="EMBL/GenBank/DDBJ databases">
        <title>Genomic Encyclopedia of Type Strains, Phase III (KMG-III): the genomes of soil and plant-associated and newly described type strains.</title>
        <authorList>
            <person name="Whitman W."/>
        </authorList>
    </citation>
    <scope>NUCLEOTIDE SEQUENCE [LARGE SCALE GENOMIC DNA]</scope>
    <source>
        <strain evidence="21 22">CECT 7282</strain>
    </source>
</reference>
<evidence type="ECO:0000256" key="11">
    <source>
        <dbReference type="ARBA" id="ARBA00029597"/>
    </source>
</evidence>
<feature type="domain" description="Peptidase M16 C-terminal" evidence="18">
    <location>
        <begin position="232"/>
        <end position="408"/>
    </location>
</feature>
<dbReference type="PANTHER" id="PTHR43690:SF18">
    <property type="entry name" value="INSULIN-DEGRADING ENZYME-RELATED"/>
    <property type="match status" value="1"/>
</dbReference>
<dbReference type="PROSITE" id="PS00143">
    <property type="entry name" value="INSULINASE"/>
    <property type="match status" value="1"/>
</dbReference>
<evidence type="ECO:0000313" key="21">
    <source>
        <dbReference type="EMBL" id="MBB3191203.1"/>
    </source>
</evidence>
<feature type="domain" description="Peptidase M16 middle/third" evidence="19">
    <location>
        <begin position="416"/>
        <end position="685"/>
    </location>
</feature>
<evidence type="ECO:0000256" key="2">
    <source>
        <dbReference type="ARBA" id="ARBA00002184"/>
    </source>
</evidence>
<comment type="similarity">
    <text evidence="3 14">Belongs to the peptidase M16 family.</text>
</comment>
<evidence type="ECO:0000256" key="13">
    <source>
        <dbReference type="ARBA" id="ARBA00033450"/>
    </source>
</evidence>
<dbReference type="InterPro" id="IPR054734">
    <property type="entry name" value="PqqF-like_C_4"/>
</dbReference>
<evidence type="ECO:0000256" key="5">
    <source>
        <dbReference type="ARBA" id="ARBA00017565"/>
    </source>
</evidence>
<evidence type="ECO:0000256" key="16">
    <source>
        <dbReference type="SAM" id="SignalP"/>
    </source>
</evidence>
<dbReference type="InterPro" id="IPR032632">
    <property type="entry name" value="Peptidase_M16_M"/>
</dbReference>
<dbReference type="GO" id="GO:0006508">
    <property type="term" value="P:proteolysis"/>
    <property type="evidence" value="ECO:0007669"/>
    <property type="project" value="UniProtKB-KW"/>
</dbReference>
<name>A0A839V698_9GAMM</name>
<dbReference type="Proteomes" id="UP000547614">
    <property type="component" value="Unassembled WGS sequence"/>
</dbReference>
<comment type="cofactor">
    <cofactor evidence="1">
        <name>Zn(2+)</name>
        <dbReference type="ChEBI" id="CHEBI:29105"/>
    </cofactor>
</comment>
<dbReference type="GO" id="GO:0046872">
    <property type="term" value="F:metal ion binding"/>
    <property type="evidence" value="ECO:0007669"/>
    <property type="project" value="UniProtKB-KW"/>
</dbReference>
<dbReference type="InterPro" id="IPR050626">
    <property type="entry name" value="Peptidase_M16"/>
</dbReference>
<gene>
    <name evidence="21" type="ORF">FHR94_002450</name>
</gene>
<feature type="compositionally biased region" description="Low complexity" evidence="15">
    <location>
        <begin position="951"/>
        <end position="960"/>
    </location>
</feature>
<evidence type="ECO:0000256" key="14">
    <source>
        <dbReference type="RuleBase" id="RU004447"/>
    </source>
</evidence>
<evidence type="ECO:0000259" key="17">
    <source>
        <dbReference type="Pfam" id="PF00675"/>
    </source>
</evidence>
<keyword evidence="6" id="KW-0645">Protease</keyword>
<dbReference type="InterPro" id="IPR007863">
    <property type="entry name" value="Peptidase_M16_C"/>
</dbReference>
<evidence type="ECO:0000259" key="20">
    <source>
        <dbReference type="Pfam" id="PF22456"/>
    </source>
</evidence>
<keyword evidence="16" id="KW-0732">Signal</keyword>
<dbReference type="GO" id="GO:0005737">
    <property type="term" value="C:cytoplasm"/>
    <property type="evidence" value="ECO:0007669"/>
    <property type="project" value="UniProtKB-ARBA"/>
</dbReference>
<dbReference type="EMBL" id="JACHXP010000011">
    <property type="protein sequence ID" value="MBB3191203.1"/>
    <property type="molecule type" value="Genomic_DNA"/>
</dbReference>
<dbReference type="RefSeq" id="WP_425485375.1">
    <property type="nucleotide sequence ID" value="NZ_JACHXP010000011.1"/>
</dbReference>
<dbReference type="InterPro" id="IPR011765">
    <property type="entry name" value="Pept_M16_N"/>
</dbReference>
<evidence type="ECO:0000256" key="8">
    <source>
        <dbReference type="ARBA" id="ARBA00022801"/>
    </source>
</evidence>
<accession>A0A839V698</accession>
<comment type="caution">
    <text evidence="21">The sequence shown here is derived from an EMBL/GenBank/DDBJ whole genome shotgun (WGS) entry which is preliminary data.</text>
</comment>
<keyword evidence="8" id="KW-0378">Hydrolase</keyword>
<dbReference type="Pfam" id="PF00675">
    <property type="entry name" value="Peptidase_M16"/>
    <property type="match status" value="1"/>
</dbReference>
<dbReference type="Pfam" id="PF16187">
    <property type="entry name" value="Peptidase_M16_M"/>
    <property type="match status" value="1"/>
</dbReference>
<keyword evidence="22" id="KW-1185">Reference proteome</keyword>
<dbReference type="Gene3D" id="3.30.830.10">
    <property type="entry name" value="Metalloenzyme, LuxS/M16 peptidase-like"/>
    <property type="match status" value="4"/>
</dbReference>
<proteinExistence type="inferred from homology"/>
<dbReference type="Pfam" id="PF22456">
    <property type="entry name" value="PqqF-like_C_4"/>
    <property type="match status" value="1"/>
</dbReference>
<keyword evidence="9" id="KW-0862">Zinc</keyword>
<evidence type="ECO:0000256" key="10">
    <source>
        <dbReference type="ARBA" id="ARBA00023049"/>
    </source>
</evidence>
<organism evidence="21 22">
    <name type="scientific">Halomonas cerina</name>
    <dbReference type="NCBI Taxonomy" id="447424"/>
    <lineage>
        <taxon>Bacteria</taxon>
        <taxon>Pseudomonadati</taxon>
        <taxon>Pseudomonadota</taxon>
        <taxon>Gammaproteobacteria</taxon>
        <taxon>Oceanospirillales</taxon>
        <taxon>Halomonadaceae</taxon>
        <taxon>Halomonas</taxon>
    </lineage>
</organism>
<dbReference type="AlphaFoldDB" id="A0A839V698"/>
<keyword evidence="10" id="KW-0482">Metalloprotease</keyword>
<feature type="domain" description="Coenzyme PQQ synthesis protein F-like C-terminal lobe" evidence="20">
    <location>
        <begin position="786"/>
        <end position="885"/>
    </location>
</feature>
<evidence type="ECO:0000256" key="12">
    <source>
        <dbReference type="ARBA" id="ARBA00031184"/>
    </source>
</evidence>
<dbReference type="Pfam" id="PF05193">
    <property type="entry name" value="Peptidase_M16_C"/>
    <property type="match status" value="1"/>
</dbReference>
<comment type="function">
    <text evidence="2">Endopeptidase that degrades small peptides of less than 7 kDa, such as glucagon and insulin.</text>
</comment>
<dbReference type="SUPFAM" id="SSF63411">
    <property type="entry name" value="LuxS/MPP-like metallohydrolase"/>
    <property type="match status" value="4"/>
</dbReference>
<evidence type="ECO:0000256" key="7">
    <source>
        <dbReference type="ARBA" id="ARBA00022723"/>
    </source>
</evidence>
<feature type="signal peptide" evidence="16">
    <location>
        <begin position="1"/>
        <end position="33"/>
    </location>
</feature>
<evidence type="ECO:0000256" key="1">
    <source>
        <dbReference type="ARBA" id="ARBA00001947"/>
    </source>
</evidence>
<feature type="region of interest" description="Disordered" evidence="15">
    <location>
        <begin position="931"/>
        <end position="960"/>
    </location>
</feature>
<evidence type="ECO:0000256" key="4">
    <source>
        <dbReference type="ARBA" id="ARBA00012449"/>
    </source>
</evidence>
<evidence type="ECO:0000256" key="6">
    <source>
        <dbReference type="ARBA" id="ARBA00022670"/>
    </source>
</evidence>
<feature type="domain" description="Peptidase M16 N-terminal" evidence="17">
    <location>
        <begin position="70"/>
        <end position="192"/>
    </location>
</feature>
<evidence type="ECO:0000256" key="15">
    <source>
        <dbReference type="SAM" id="MobiDB-lite"/>
    </source>
</evidence>